<proteinExistence type="predicted"/>
<dbReference type="EMBL" id="FOMB01000044">
    <property type="protein sequence ID" value="SFD34981.1"/>
    <property type="molecule type" value="Genomic_DNA"/>
</dbReference>
<accession>A0A1I1RKX7</accession>
<dbReference type="Proteomes" id="UP000182258">
    <property type="component" value="Unassembled WGS sequence"/>
</dbReference>
<reference evidence="1 2" key="1">
    <citation type="submission" date="2016-10" db="EMBL/GenBank/DDBJ databases">
        <authorList>
            <person name="de Groot N.N."/>
        </authorList>
    </citation>
    <scope>NUCLEOTIDE SEQUENCE [LARGE SCALE GENOMIC DNA]</scope>
    <source>
        <strain evidence="1 2">CGMCC 1.10210</strain>
    </source>
</reference>
<evidence type="ECO:0000313" key="2">
    <source>
        <dbReference type="Proteomes" id="UP000182258"/>
    </source>
</evidence>
<dbReference type="AlphaFoldDB" id="A0A1I1RKX7"/>
<organism evidence="1 2">
    <name type="scientific">Devosia psychrophila</name>
    <dbReference type="NCBI Taxonomy" id="728005"/>
    <lineage>
        <taxon>Bacteria</taxon>
        <taxon>Pseudomonadati</taxon>
        <taxon>Pseudomonadota</taxon>
        <taxon>Alphaproteobacteria</taxon>
        <taxon>Hyphomicrobiales</taxon>
        <taxon>Devosiaceae</taxon>
        <taxon>Devosia</taxon>
    </lineage>
</organism>
<gene>
    <name evidence="1" type="ORF">SAMN04488059_1443</name>
</gene>
<evidence type="ECO:0000313" key="1">
    <source>
        <dbReference type="EMBL" id="SFD34981.1"/>
    </source>
</evidence>
<protein>
    <submittedName>
        <fullName evidence="1">Uncharacterized protein</fullName>
    </submittedName>
</protein>
<sequence>MGTNFSVVSMPFLHLGPGVVKFDEPARVQELGPVLAIERLDEGIVGGLSKSAEVQDDALLMGPEVKVLEMNSEPQSPRLDWG</sequence>
<name>A0A1I1RKX7_9HYPH</name>